<evidence type="ECO:0000313" key="2">
    <source>
        <dbReference type="Proteomes" id="UP000319213"/>
    </source>
</evidence>
<sequence>MSEHQAFWIDHEYDREHAPDGTSRYDAHVRANIDEFAGAWGDIAPVAFACTAWRLATTPSLSPGFVRWHRRVLDAICVRNGWDGTLTVQAHLVSPRPAALTWSRDWWRDRGWQDWPEIFGQFVDPTDQDVAKVPYLRTTLRIDAPVPLDDLPAAPDGPDEDVEGTARRAVIVLVRELNDLISPIIRQLETFPGRS</sequence>
<evidence type="ECO:0000313" key="1">
    <source>
        <dbReference type="EMBL" id="TQM75848.1"/>
    </source>
</evidence>
<dbReference type="OrthoDB" id="3686201at2"/>
<name>A0A543IZ58_9ACTN</name>
<comment type="caution">
    <text evidence="1">The sequence shown here is derived from an EMBL/GenBank/DDBJ whole genome shotgun (WGS) entry which is preliminary data.</text>
</comment>
<dbReference type="EMBL" id="VFPQ01000001">
    <property type="protein sequence ID" value="TQM75848.1"/>
    <property type="molecule type" value="Genomic_DNA"/>
</dbReference>
<proteinExistence type="predicted"/>
<organism evidence="1 2">
    <name type="scientific">Thermopolyspora flexuosa</name>
    <dbReference type="NCBI Taxonomy" id="103836"/>
    <lineage>
        <taxon>Bacteria</taxon>
        <taxon>Bacillati</taxon>
        <taxon>Actinomycetota</taxon>
        <taxon>Actinomycetes</taxon>
        <taxon>Streptosporangiales</taxon>
        <taxon>Streptosporangiaceae</taxon>
        <taxon>Thermopolyspora</taxon>
    </lineage>
</organism>
<dbReference type="Proteomes" id="UP000319213">
    <property type="component" value="Unassembled WGS sequence"/>
</dbReference>
<gene>
    <name evidence="1" type="ORF">FHX40_2570</name>
</gene>
<protein>
    <submittedName>
        <fullName evidence="1">Uncharacterized protein</fullName>
    </submittedName>
</protein>
<accession>A0A543IZ58</accession>
<dbReference type="AlphaFoldDB" id="A0A543IZ58"/>
<keyword evidence="2" id="KW-1185">Reference proteome</keyword>
<reference evidence="1 2" key="1">
    <citation type="submission" date="2019-06" db="EMBL/GenBank/DDBJ databases">
        <title>Sequencing the genomes of 1000 actinobacteria strains.</title>
        <authorList>
            <person name="Klenk H.-P."/>
        </authorList>
    </citation>
    <scope>NUCLEOTIDE SEQUENCE [LARGE SCALE GENOMIC DNA]</scope>
    <source>
        <strain evidence="1 2">DSM 43186</strain>
    </source>
</reference>
<dbReference type="RefSeq" id="WP_142259800.1">
    <property type="nucleotide sequence ID" value="NZ_BMPV01000001.1"/>
</dbReference>